<gene>
    <name evidence="4" type="ORF">E6H02_08550</name>
</gene>
<dbReference type="PANTHER" id="PTHR43861">
    <property type="entry name" value="TRANS-ACONITATE 2-METHYLTRANSFERASE-RELATED"/>
    <property type="match status" value="1"/>
</dbReference>
<dbReference type="EMBL" id="VBAM01000324">
    <property type="protein sequence ID" value="TMJ09925.1"/>
    <property type="molecule type" value="Genomic_DNA"/>
</dbReference>
<comment type="caution">
    <text evidence="4">The sequence shown here is derived from an EMBL/GenBank/DDBJ whole genome shotgun (WGS) entry which is preliminary data.</text>
</comment>
<feature type="domain" description="Methyltransferase" evidence="3">
    <location>
        <begin position="43"/>
        <end position="137"/>
    </location>
</feature>
<dbReference type="GO" id="GO:0032259">
    <property type="term" value="P:methylation"/>
    <property type="evidence" value="ECO:0007669"/>
    <property type="project" value="UniProtKB-KW"/>
</dbReference>
<keyword evidence="2 4" id="KW-0808">Transferase</keyword>
<dbReference type="Gene3D" id="3.40.50.150">
    <property type="entry name" value="Vaccinia Virus protein VP39"/>
    <property type="match status" value="1"/>
</dbReference>
<evidence type="ECO:0000313" key="4">
    <source>
        <dbReference type="EMBL" id="TMJ09925.1"/>
    </source>
</evidence>
<dbReference type="InterPro" id="IPR041698">
    <property type="entry name" value="Methyltransf_25"/>
</dbReference>
<dbReference type="CDD" id="cd02440">
    <property type="entry name" value="AdoMet_MTases"/>
    <property type="match status" value="1"/>
</dbReference>
<proteinExistence type="predicted"/>
<evidence type="ECO:0000256" key="2">
    <source>
        <dbReference type="ARBA" id="ARBA00022679"/>
    </source>
</evidence>
<keyword evidence="1 4" id="KW-0489">Methyltransferase</keyword>
<protein>
    <submittedName>
        <fullName evidence="4">Class I SAM-dependent methyltransferase</fullName>
    </submittedName>
</protein>
<dbReference type="Pfam" id="PF13649">
    <property type="entry name" value="Methyltransf_25"/>
    <property type="match status" value="1"/>
</dbReference>
<dbReference type="GO" id="GO:0008168">
    <property type="term" value="F:methyltransferase activity"/>
    <property type="evidence" value="ECO:0007669"/>
    <property type="project" value="UniProtKB-KW"/>
</dbReference>
<dbReference type="Gene3D" id="2.20.25.110">
    <property type="entry name" value="S-adenosyl-L-methionine-dependent methyltransferases"/>
    <property type="match status" value="1"/>
</dbReference>
<dbReference type="SUPFAM" id="SSF53335">
    <property type="entry name" value="S-adenosyl-L-methionine-dependent methyltransferases"/>
    <property type="match status" value="1"/>
</dbReference>
<organism evidence="4 5">
    <name type="scientific">Candidatus Segetimicrobium genomatis</name>
    <dbReference type="NCBI Taxonomy" id="2569760"/>
    <lineage>
        <taxon>Bacteria</taxon>
        <taxon>Bacillati</taxon>
        <taxon>Candidatus Sysuimicrobiota</taxon>
        <taxon>Candidatus Sysuimicrobiia</taxon>
        <taxon>Candidatus Sysuimicrobiales</taxon>
        <taxon>Candidatus Segetimicrobiaceae</taxon>
        <taxon>Candidatus Segetimicrobium</taxon>
    </lineage>
</organism>
<name>A0A537LPJ1_9BACT</name>
<evidence type="ECO:0000313" key="5">
    <source>
        <dbReference type="Proteomes" id="UP000320393"/>
    </source>
</evidence>
<evidence type="ECO:0000259" key="3">
    <source>
        <dbReference type="Pfam" id="PF13649"/>
    </source>
</evidence>
<evidence type="ECO:0000256" key="1">
    <source>
        <dbReference type="ARBA" id="ARBA00022603"/>
    </source>
</evidence>
<accession>A0A537LPJ1</accession>
<dbReference type="PANTHER" id="PTHR43861:SF1">
    <property type="entry name" value="TRANS-ACONITATE 2-METHYLTRANSFERASE"/>
    <property type="match status" value="1"/>
</dbReference>
<dbReference type="InterPro" id="IPR029063">
    <property type="entry name" value="SAM-dependent_MTases_sf"/>
</dbReference>
<reference evidence="4 5" key="1">
    <citation type="journal article" date="2019" name="Nat. Microbiol.">
        <title>Mediterranean grassland soil C-N compound turnover is dependent on rainfall and depth, and is mediated by genomically divergent microorganisms.</title>
        <authorList>
            <person name="Diamond S."/>
            <person name="Andeer P.F."/>
            <person name="Li Z."/>
            <person name="Crits-Christoph A."/>
            <person name="Burstein D."/>
            <person name="Anantharaman K."/>
            <person name="Lane K.R."/>
            <person name="Thomas B.C."/>
            <person name="Pan C."/>
            <person name="Northen T.R."/>
            <person name="Banfield J.F."/>
        </authorList>
    </citation>
    <scope>NUCLEOTIDE SEQUENCE [LARGE SCALE GENOMIC DNA]</scope>
    <source>
        <strain evidence="4">NP_5</strain>
    </source>
</reference>
<dbReference type="Proteomes" id="UP000320393">
    <property type="component" value="Unassembled WGS sequence"/>
</dbReference>
<dbReference type="AlphaFoldDB" id="A0A537LPJ1"/>
<sequence length="263" mass="29311">MSSIYRRYAEAYVKAGQGRWSLQLVPWATAVFERNGAAPTSLVDVACGSGEFALAMAQRGLRVTGVDQSPDMLAIARRSAQEKGVAITFLEQDMRRLSLPAPVDAASCLYDSLNYLIRDVDLRQTLHAVATSLRPGGLFLFDMNTILGLATRWGNRVWLIQDNEDALEVDQSEFDYDAGIATLKVNAFLRRDQELYERVREIHRERGYPVPTIDAELRAAGFEILGRWSSPEFGEVTPQTGRVFYAARRPSAVTRAGATDFRS</sequence>